<dbReference type="AlphaFoldDB" id="A0A852TRL6"/>
<reference evidence="2 3" key="1">
    <citation type="submission" date="2020-07" db="EMBL/GenBank/DDBJ databases">
        <title>Sequencing the genomes of 1000 actinobacteria strains.</title>
        <authorList>
            <person name="Klenk H.-P."/>
        </authorList>
    </citation>
    <scope>NUCLEOTIDE SEQUENCE [LARGE SCALE GENOMIC DNA]</scope>
    <source>
        <strain evidence="2 3">CXB654</strain>
    </source>
</reference>
<dbReference type="NCBIfam" id="TIGR01764">
    <property type="entry name" value="excise"/>
    <property type="match status" value="1"/>
</dbReference>
<proteinExistence type="predicted"/>
<feature type="domain" description="Helix-turn-helix" evidence="1">
    <location>
        <begin position="10"/>
        <end position="57"/>
    </location>
</feature>
<evidence type="ECO:0000313" key="2">
    <source>
        <dbReference type="EMBL" id="NYE45492.1"/>
    </source>
</evidence>
<evidence type="ECO:0000259" key="1">
    <source>
        <dbReference type="Pfam" id="PF12728"/>
    </source>
</evidence>
<name>A0A852TRL6_9ACTN</name>
<comment type="caution">
    <text evidence="2">The sequence shown here is derived from an EMBL/GenBank/DDBJ whole genome shotgun (WGS) entry which is preliminary data.</text>
</comment>
<protein>
    <submittedName>
        <fullName evidence="2">Excisionase family DNA binding protein</fullName>
    </submittedName>
</protein>
<keyword evidence="3" id="KW-1185">Reference proteome</keyword>
<sequence>MSGGMHEKRLYRIEEAAQLLGMGRTKTFAELKEGRLRSVRIGRVRLIPAEYIDEFVELLKREADSDGG</sequence>
<dbReference type="EMBL" id="JACCCC010000001">
    <property type="protein sequence ID" value="NYE45492.1"/>
    <property type="molecule type" value="Genomic_DNA"/>
</dbReference>
<dbReference type="GO" id="GO:0003677">
    <property type="term" value="F:DNA binding"/>
    <property type="evidence" value="ECO:0007669"/>
    <property type="project" value="InterPro"/>
</dbReference>
<accession>A0A852TRL6</accession>
<dbReference type="InterPro" id="IPR041657">
    <property type="entry name" value="HTH_17"/>
</dbReference>
<evidence type="ECO:0000313" key="3">
    <source>
        <dbReference type="Proteomes" id="UP000589036"/>
    </source>
</evidence>
<dbReference type="Pfam" id="PF12728">
    <property type="entry name" value="HTH_17"/>
    <property type="match status" value="1"/>
</dbReference>
<organism evidence="2 3">
    <name type="scientific">Spinactinospora alkalitolerans</name>
    <dbReference type="NCBI Taxonomy" id="687207"/>
    <lineage>
        <taxon>Bacteria</taxon>
        <taxon>Bacillati</taxon>
        <taxon>Actinomycetota</taxon>
        <taxon>Actinomycetes</taxon>
        <taxon>Streptosporangiales</taxon>
        <taxon>Nocardiopsidaceae</taxon>
        <taxon>Spinactinospora</taxon>
    </lineage>
</organism>
<dbReference type="Proteomes" id="UP000589036">
    <property type="component" value="Unassembled WGS sequence"/>
</dbReference>
<gene>
    <name evidence="2" type="ORF">HDA32_000612</name>
</gene>
<dbReference type="RefSeq" id="WP_312863014.1">
    <property type="nucleotide sequence ID" value="NZ_BAAAYY010000002.1"/>
</dbReference>
<dbReference type="InterPro" id="IPR010093">
    <property type="entry name" value="SinI_DNA-bd"/>
</dbReference>